<comment type="caution">
    <text evidence="1">The sequence shown here is derived from an EMBL/GenBank/DDBJ whole genome shotgun (WGS) entry which is preliminary data.</text>
</comment>
<keyword evidence="2" id="KW-1185">Reference proteome</keyword>
<evidence type="ECO:0000313" key="1">
    <source>
        <dbReference type="EMBL" id="MCH8614866.1"/>
    </source>
</evidence>
<protein>
    <recommendedName>
        <fullName evidence="3">PAS domain-containing protein</fullName>
    </recommendedName>
</protein>
<dbReference type="EMBL" id="JAKZHW010000001">
    <property type="protein sequence ID" value="MCH8614866.1"/>
    <property type="molecule type" value="Genomic_DNA"/>
</dbReference>
<dbReference type="SUPFAM" id="SSF55785">
    <property type="entry name" value="PYP-like sensor domain (PAS domain)"/>
    <property type="match status" value="1"/>
</dbReference>
<reference evidence="1 2" key="1">
    <citation type="submission" date="2022-03" db="EMBL/GenBank/DDBJ databases">
        <authorList>
            <person name="Jo J.-H."/>
            <person name="Im W.-T."/>
        </authorList>
    </citation>
    <scope>NUCLEOTIDE SEQUENCE [LARGE SCALE GENOMIC DNA]</scope>
    <source>
        <strain evidence="1 2">SM33</strain>
    </source>
</reference>
<evidence type="ECO:0000313" key="2">
    <source>
        <dbReference type="Proteomes" id="UP001203058"/>
    </source>
</evidence>
<name>A0ABS9VIQ4_9SPHN</name>
<evidence type="ECO:0008006" key="3">
    <source>
        <dbReference type="Google" id="ProtNLM"/>
    </source>
</evidence>
<dbReference type="Proteomes" id="UP001203058">
    <property type="component" value="Unassembled WGS sequence"/>
</dbReference>
<gene>
    <name evidence="1" type="ORF">LZ016_01930</name>
</gene>
<sequence length="158" mass="17407">MISIAGQGCNLAKQMPLEASWPLFDLDRHFDLGCILNSEAIDAVRPAAVGDLSWHHAGCWECDLKDNRLSWSGGVYDIFGLPRDAIVSREECTAFYSEGSRTMMERLRAHAIQHQCGFTLDAEINAAIGGKRWVRLIAAPVCEGGRAVRLHGLKIIIS</sequence>
<accession>A0ABS9VIQ4</accession>
<proteinExistence type="predicted"/>
<dbReference type="RefSeq" id="WP_241445481.1">
    <property type="nucleotide sequence ID" value="NZ_JAKZHW010000001.1"/>
</dbReference>
<organism evidence="1 2">
    <name type="scientific">Sphingomonas telluris</name>
    <dbReference type="NCBI Taxonomy" id="2907998"/>
    <lineage>
        <taxon>Bacteria</taxon>
        <taxon>Pseudomonadati</taxon>
        <taxon>Pseudomonadota</taxon>
        <taxon>Alphaproteobacteria</taxon>
        <taxon>Sphingomonadales</taxon>
        <taxon>Sphingomonadaceae</taxon>
        <taxon>Sphingomonas</taxon>
    </lineage>
</organism>
<dbReference type="Gene3D" id="3.30.450.20">
    <property type="entry name" value="PAS domain"/>
    <property type="match status" value="1"/>
</dbReference>
<dbReference type="InterPro" id="IPR035965">
    <property type="entry name" value="PAS-like_dom_sf"/>
</dbReference>